<dbReference type="HOGENOM" id="CLU_2395768_0_0_9"/>
<evidence type="ECO:0008006" key="3">
    <source>
        <dbReference type="Google" id="ProtNLM"/>
    </source>
</evidence>
<protein>
    <recommendedName>
        <fullName evidence="3">DUF2187 domain-containing protein</fullName>
    </recommendedName>
</protein>
<name>A0A0B5AN53_9BACL</name>
<dbReference type="KEGG" id="jeo:JMA_07750"/>
<accession>A0A0B5AN53</accession>
<reference evidence="1 2" key="1">
    <citation type="submission" date="2014-08" db="EMBL/GenBank/DDBJ databases">
        <title>Complete genome of a marine bacteria Jeotgalibacillus malaysiensis.</title>
        <authorList>
            <person name="Yaakop A.S."/>
            <person name="Chan K.-G."/>
            <person name="Goh K.M."/>
        </authorList>
    </citation>
    <scope>NUCLEOTIDE SEQUENCE [LARGE SCALE GENOMIC DNA]</scope>
    <source>
        <strain evidence="1 2">D5</strain>
    </source>
</reference>
<dbReference type="Pfam" id="PF09953">
    <property type="entry name" value="DUF2187"/>
    <property type="match status" value="1"/>
</dbReference>
<dbReference type="BioCyc" id="JESP1508404:G14D9-9992-MONOMER"/>
<gene>
    <name evidence="1" type="ORF">JMA_07750</name>
</gene>
<dbReference type="AlphaFoldDB" id="A0A0B5AN53"/>
<evidence type="ECO:0000313" key="2">
    <source>
        <dbReference type="Proteomes" id="UP000031449"/>
    </source>
</evidence>
<keyword evidence="2" id="KW-1185">Reference proteome</keyword>
<proteinExistence type="predicted"/>
<dbReference type="InterPro" id="IPR018690">
    <property type="entry name" value="DUF2187"/>
</dbReference>
<dbReference type="Proteomes" id="UP000031449">
    <property type="component" value="Chromosome"/>
</dbReference>
<dbReference type="EMBL" id="CP009416">
    <property type="protein sequence ID" value="AJD90092.1"/>
    <property type="molecule type" value="Genomic_DNA"/>
</dbReference>
<organism evidence="1 2">
    <name type="scientific">Jeotgalibacillus malaysiensis</name>
    <dbReference type="NCBI Taxonomy" id="1508404"/>
    <lineage>
        <taxon>Bacteria</taxon>
        <taxon>Bacillati</taxon>
        <taxon>Bacillota</taxon>
        <taxon>Bacilli</taxon>
        <taxon>Bacillales</taxon>
        <taxon>Caryophanaceae</taxon>
        <taxon>Jeotgalibacillus</taxon>
    </lineage>
</organism>
<evidence type="ECO:0000313" key="1">
    <source>
        <dbReference type="EMBL" id="AJD90092.1"/>
    </source>
</evidence>
<sequence length="93" mass="10579">MDVGFKETAQLMYNRVQSVTNYFLRIWGADMTQANVGQKVKFTRHGFDITGEVTKILERSVIVSISEEDALLLDYGTNFTVVSHENYKVVENA</sequence>
<dbReference type="OrthoDB" id="2454260at2"/>